<dbReference type="AlphaFoldDB" id="A0A9X2RK04"/>
<dbReference type="EMBL" id="JANIBC010000003">
    <property type="protein sequence ID" value="MCQ8185132.1"/>
    <property type="molecule type" value="Genomic_DNA"/>
</dbReference>
<feature type="signal peptide" evidence="1">
    <location>
        <begin position="1"/>
        <end position="21"/>
    </location>
</feature>
<evidence type="ECO:0000256" key="1">
    <source>
        <dbReference type="SAM" id="SignalP"/>
    </source>
</evidence>
<evidence type="ECO:0000313" key="3">
    <source>
        <dbReference type="Proteomes" id="UP001142610"/>
    </source>
</evidence>
<comment type="caution">
    <text evidence="2">The sequence shown here is derived from an EMBL/GenBank/DDBJ whole genome shotgun (WGS) entry which is preliminary data.</text>
</comment>
<gene>
    <name evidence="2" type="ORF">NOG11_06975</name>
</gene>
<sequence>MIRTLITAAVAAAALSGNAFADDTLTVEIPSWKLNTLEGTQSVYAELEAKAHNFCFNGRLTLTQRNIARECEADVLDQLVLSAKRPQLSFLHGEEIRMAGL</sequence>
<keyword evidence="3" id="KW-1185">Reference proteome</keyword>
<dbReference type="NCBIfam" id="TIGR04433">
    <property type="entry name" value="UrcA_uranyl"/>
    <property type="match status" value="1"/>
</dbReference>
<evidence type="ECO:0000313" key="2">
    <source>
        <dbReference type="EMBL" id="MCQ8185132.1"/>
    </source>
</evidence>
<keyword evidence="1" id="KW-0732">Signal</keyword>
<name>A0A9X2RK04_9PROT</name>
<dbReference type="InterPro" id="IPR030972">
    <property type="entry name" value="UrcA_uranyl"/>
</dbReference>
<reference evidence="2" key="1">
    <citation type="submission" date="2022-07" db="EMBL/GenBank/DDBJ databases">
        <title>Parvularcula maris sp. nov., an algicidal bacterium isolated from seawater.</title>
        <authorList>
            <person name="Li F."/>
        </authorList>
    </citation>
    <scope>NUCLEOTIDE SEQUENCE</scope>
    <source>
        <strain evidence="2">BGMRC 0090</strain>
    </source>
</reference>
<dbReference type="RefSeq" id="WP_256618994.1">
    <property type="nucleotide sequence ID" value="NZ_JANIBC010000003.1"/>
</dbReference>
<protein>
    <submittedName>
        <fullName evidence="2">UrcA family protein</fullName>
    </submittedName>
</protein>
<dbReference type="Proteomes" id="UP001142610">
    <property type="component" value="Unassembled WGS sequence"/>
</dbReference>
<organism evidence="2 3">
    <name type="scientific">Parvularcula maris</name>
    <dbReference type="NCBI Taxonomy" id="2965077"/>
    <lineage>
        <taxon>Bacteria</taxon>
        <taxon>Pseudomonadati</taxon>
        <taxon>Pseudomonadota</taxon>
        <taxon>Alphaproteobacteria</taxon>
        <taxon>Parvularculales</taxon>
        <taxon>Parvularculaceae</taxon>
        <taxon>Parvularcula</taxon>
    </lineage>
</organism>
<proteinExistence type="predicted"/>
<accession>A0A9X2RK04</accession>
<feature type="chain" id="PRO_5040906563" evidence="1">
    <location>
        <begin position="22"/>
        <end position="101"/>
    </location>
</feature>